<protein>
    <submittedName>
        <fullName evidence="1">GPCR fungal pheromone mating factor</fullName>
    </submittedName>
</protein>
<reference evidence="1" key="2">
    <citation type="journal article" date="2022" name="New Phytol.">
        <title>Evolutionary transition to the ectomycorrhizal habit in the genomes of a hyperdiverse lineage of mushroom-forming fungi.</title>
        <authorList>
            <person name="Looney B."/>
            <person name="Miyauchi S."/>
            <person name="Morin E."/>
            <person name="Drula E."/>
            <person name="Courty P.E."/>
            <person name="Kohler A."/>
            <person name="Kuo A."/>
            <person name="LaButti K."/>
            <person name="Pangilinan J."/>
            <person name="Lipzen A."/>
            <person name="Riley R."/>
            <person name="Andreopoulos W."/>
            <person name="He G."/>
            <person name="Johnson J."/>
            <person name="Nolan M."/>
            <person name="Tritt A."/>
            <person name="Barry K.W."/>
            <person name="Grigoriev I.V."/>
            <person name="Nagy L.G."/>
            <person name="Hibbett D."/>
            <person name="Henrissat B."/>
            <person name="Matheny P.B."/>
            <person name="Labbe J."/>
            <person name="Martin F.M."/>
        </authorList>
    </citation>
    <scope>NUCLEOTIDE SEQUENCE</scope>
    <source>
        <strain evidence="1">EC-137</strain>
    </source>
</reference>
<dbReference type="Proteomes" id="UP000814128">
    <property type="component" value="Unassembled WGS sequence"/>
</dbReference>
<dbReference type="EMBL" id="MU273519">
    <property type="protein sequence ID" value="KAI0033475.1"/>
    <property type="molecule type" value="Genomic_DNA"/>
</dbReference>
<gene>
    <name evidence="1" type="ORF">K488DRAFT_47666</name>
</gene>
<proteinExistence type="predicted"/>
<organism evidence="1 2">
    <name type="scientific">Vararia minispora EC-137</name>
    <dbReference type="NCBI Taxonomy" id="1314806"/>
    <lineage>
        <taxon>Eukaryota</taxon>
        <taxon>Fungi</taxon>
        <taxon>Dikarya</taxon>
        <taxon>Basidiomycota</taxon>
        <taxon>Agaricomycotina</taxon>
        <taxon>Agaricomycetes</taxon>
        <taxon>Russulales</taxon>
        <taxon>Lachnocladiaceae</taxon>
        <taxon>Vararia</taxon>
    </lineage>
</organism>
<name>A0ACB8QP55_9AGAM</name>
<evidence type="ECO:0000313" key="1">
    <source>
        <dbReference type="EMBL" id="KAI0033475.1"/>
    </source>
</evidence>
<accession>A0ACB8QP55</accession>
<comment type="caution">
    <text evidence="1">The sequence shown here is derived from an EMBL/GenBank/DDBJ whole genome shotgun (WGS) entry which is preliminary data.</text>
</comment>
<keyword evidence="2" id="KW-1185">Reference proteome</keyword>
<reference evidence="1" key="1">
    <citation type="submission" date="2021-02" db="EMBL/GenBank/DDBJ databases">
        <authorList>
            <consortium name="DOE Joint Genome Institute"/>
            <person name="Ahrendt S."/>
            <person name="Looney B.P."/>
            <person name="Miyauchi S."/>
            <person name="Morin E."/>
            <person name="Drula E."/>
            <person name="Courty P.E."/>
            <person name="Chicoki N."/>
            <person name="Fauchery L."/>
            <person name="Kohler A."/>
            <person name="Kuo A."/>
            <person name="Labutti K."/>
            <person name="Pangilinan J."/>
            <person name="Lipzen A."/>
            <person name="Riley R."/>
            <person name="Andreopoulos W."/>
            <person name="He G."/>
            <person name="Johnson J."/>
            <person name="Barry K.W."/>
            <person name="Grigoriev I.V."/>
            <person name="Nagy L."/>
            <person name="Hibbett D."/>
            <person name="Henrissat B."/>
            <person name="Matheny P.B."/>
            <person name="Labbe J."/>
            <person name="Martin F."/>
        </authorList>
    </citation>
    <scope>NUCLEOTIDE SEQUENCE</scope>
    <source>
        <strain evidence="1">EC-137</strain>
    </source>
</reference>
<sequence length="349" mass="38471">MAIDPTYPLFPIVALISCVMLLHVLGTGLVRQSWNFGVMALCFGLFWLNLTFAVSHIVWAHSADLKAYVYCDIATHIQIFVAILRPASTLIITRRLYLILAEGGLHPPSRREVGQLAFLAISLTTPLSIIDYIVQSSRFGIMLGVGCFEGLADTYLSVLLLGSWSVTLPLISCTFFPAWIVWQIIRRRREIAELRGSNGTAISGSYFRILAIASLDILLTLPSGIAQFVLNLVSLVEEGAPFYSSWAEVHQDFAPISVSGTGGSPASLALTYLTFWMPVVLALLISLLIGTTRESFERYQLVFRRIATSFGFPRRRCSTGQDISFIILGARGDPETAYADLLRRVGLCV</sequence>
<evidence type="ECO:0000313" key="2">
    <source>
        <dbReference type="Proteomes" id="UP000814128"/>
    </source>
</evidence>